<dbReference type="SMART" id="SM00895">
    <property type="entry name" value="FCD"/>
    <property type="match status" value="1"/>
</dbReference>
<keyword evidence="2" id="KW-0238">DNA-binding</keyword>
<organism evidence="5 6">
    <name type="scientific">Sphingomonas naphthae</name>
    <dbReference type="NCBI Taxonomy" id="1813468"/>
    <lineage>
        <taxon>Bacteria</taxon>
        <taxon>Pseudomonadati</taxon>
        <taxon>Pseudomonadota</taxon>
        <taxon>Alphaproteobacteria</taxon>
        <taxon>Sphingomonadales</taxon>
        <taxon>Sphingomonadaceae</taxon>
        <taxon>Sphingomonas</taxon>
    </lineage>
</organism>
<dbReference type="SUPFAM" id="SSF48008">
    <property type="entry name" value="GntR ligand-binding domain-like"/>
    <property type="match status" value="1"/>
</dbReference>
<keyword evidence="1" id="KW-0805">Transcription regulation</keyword>
<accession>A0ABY7TMY3</accession>
<feature type="domain" description="HTH gntR-type" evidence="4">
    <location>
        <begin position="19"/>
        <end position="88"/>
    </location>
</feature>
<dbReference type="PROSITE" id="PS50949">
    <property type="entry name" value="HTH_GNTR"/>
    <property type="match status" value="1"/>
</dbReference>
<gene>
    <name evidence="5" type="ORF">PQ455_00600</name>
</gene>
<dbReference type="EMBL" id="CP117411">
    <property type="protein sequence ID" value="WCT73765.1"/>
    <property type="molecule type" value="Genomic_DNA"/>
</dbReference>
<dbReference type="InterPro" id="IPR011711">
    <property type="entry name" value="GntR_C"/>
</dbReference>
<proteinExistence type="predicted"/>
<evidence type="ECO:0000259" key="4">
    <source>
        <dbReference type="PROSITE" id="PS50949"/>
    </source>
</evidence>
<keyword evidence="3" id="KW-0804">Transcription</keyword>
<dbReference type="InterPro" id="IPR036390">
    <property type="entry name" value="WH_DNA-bd_sf"/>
</dbReference>
<dbReference type="InterPro" id="IPR036388">
    <property type="entry name" value="WH-like_DNA-bd_sf"/>
</dbReference>
<evidence type="ECO:0000313" key="5">
    <source>
        <dbReference type="EMBL" id="WCT73765.1"/>
    </source>
</evidence>
<evidence type="ECO:0000256" key="3">
    <source>
        <dbReference type="ARBA" id="ARBA00023163"/>
    </source>
</evidence>
<dbReference type="SMART" id="SM00345">
    <property type="entry name" value="HTH_GNTR"/>
    <property type="match status" value="1"/>
</dbReference>
<protein>
    <submittedName>
        <fullName evidence="5">GntR family transcriptional regulator</fullName>
    </submittedName>
</protein>
<dbReference type="Pfam" id="PF00392">
    <property type="entry name" value="GntR"/>
    <property type="match status" value="1"/>
</dbReference>
<dbReference type="Pfam" id="PF07729">
    <property type="entry name" value="FCD"/>
    <property type="match status" value="1"/>
</dbReference>
<dbReference type="InterPro" id="IPR008920">
    <property type="entry name" value="TF_FadR/GntR_C"/>
</dbReference>
<dbReference type="PRINTS" id="PR00035">
    <property type="entry name" value="HTHGNTR"/>
</dbReference>
<sequence length="250" mass="28070">MPPVPPHPVKTAFTPIQRPRAFEIICESIRNELIAGRLKAGDKLPPERELALQFQVSRTALREALRTLEVAGIIRNMKGAKGGAVLQAAEPDRVVQAMQDYVTMGSVDIDELTEVRLSIQDHIVRLACERATEEELDRLEAIARRTAEVHTIAERYACSTEYYALLAQATRNRIYALLIDSLTAIFKPFTAAPGYFMLQETLFESRMRLVTALRARDADTAAAEIRAHLEHVHQHIRTHVKGLHSRADMA</sequence>
<dbReference type="Gene3D" id="1.20.120.530">
    <property type="entry name" value="GntR ligand-binding domain-like"/>
    <property type="match status" value="1"/>
</dbReference>
<dbReference type="Gene3D" id="1.10.10.10">
    <property type="entry name" value="Winged helix-like DNA-binding domain superfamily/Winged helix DNA-binding domain"/>
    <property type="match status" value="1"/>
</dbReference>
<dbReference type="InterPro" id="IPR000524">
    <property type="entry name" value="Tscrpt_reg_HTH_GntR"/>
</dbReference>
<dbReference type="SUPFAM" id="SSF46785">
    <property type="entry name" value="Winged helix' DNA-binding domain"/>
    <property type="match status" value="1"/>
</dbReference>
<evidence type="ECO:0000313" key="6">
    <source>
        <dbReference type="Proteomes" id="UP001220395"/>
    </source>
</evidence>
<evidence type="ECO:0000256" key="2">
    <source>
        <dbReference type="ARBA" id="ARBA00023125"/>
    </source>
</evidence>
<dbReference type="PANTHER" id="PTHR43537">
    <property type="entry name" value="TRANSCRIPTIONAL REGULATOR, GNTR FAMILY"/>
    <property type="match status" value="1"/>
</dbReference>
<reference evidence="5 6" key="1">
    <citation type="submission" date="2023-02" db="EMBL/GenBank/DDBJ databases">
        <title>Genome sequence of Sphingomonas naphthae.</title>
        <authorList>
            <person name="Kim S."/>
            <person name="Heo J."/>
            <person name="Kwon S.-W."/>
        </authorList>
    </citation>
    <scope>NUCLEOTIDE SEQUENCE [LARGE SCALE GENOMIC DNA]</scope>
    <source>
        <strain evidence="5 6">KACC 18716</strain>
    </source>
</reference>
<dbReference type="RefSeq" id="WP_273688259.1">
    <property type="nucleotide sequence ID" value="NZ_CP117411.1"/>
</dbReference>
<dbReference type="CDD" id="cd07377">
    <property type="entry name" value="WHTH_GntR"/>
    <property type="match status" value="1"/>
</dbReference>
<keyword evidence="6" id="KW-1185">Reference proteome</keyword>
<evidence type="ECO:0000256" key="1">
    <source>
        <dbReference type="ARBA" id="ARBA00023015"/>
    </source>
</evidence>
<name>A0ABY7TMY3_9SPHN</name>
<dbReference type="Proteomes" id="UP001220395">
    <property type="component" value="Chromosome"/>
</dbReference>
<dbReference type="PANTHER" id="PTHR43537:SF5">
    <property type="entry name" value="UXU OPERON TRANSCRIPTIONAL REGULATOR"/>
    <property type="match status" value="1"/>
</dbReference>